<evidence type="ECO:0000313" key="2">
    <source>
        <dbReference type="EMBL" id="MFD1524374.1"/>
    </source>
</evidence>
<gene>
    <name evidence="2" type="ORF">ACFSJD_43290</name>
</gene>
<reference evidence="3" key="1">
    <citation type="journal article" date="2019" name="Int. J. Syst. Evol. Microbiol.">
        <title>The Global Catalogue of Microorganisms (GCM) 10K type strain sequencing project: providing services to taxonomists for standard genome sequencing and annotation.</title>
        <authorList>
            <consortium name="The Broad Institute Genomics Platform"/>
            <consortium name="The Broad Institute Genome Sequencing Center for Infectious Disease"/>
            <person name="Wu L."/>
            <person name="Ma J."/>
        </authorList>
    </citation>
    <scope>NUCLEOTIDE SEQUENCE [LARGE SCALE GENOMIC DNA]</scope>
    <source>
        <strain evidence="3">CCM 7043</strain>
    </source>
</reference>
<dbReference type="Proteomes" id="UP001597114">
    <property type="component" value="Unassembled WGS sequence"/>
</dbReference>
<name>A0ABW4FAD6_9PSEU</name>
<dbReference type="RefSeq" id="WP_379659486.1">
    <property type="nucleotide sequence ID" value="NZ_BAAAUS010000001.1"/>
</dbReference>
<comment type="caution">
    <text evidence="2">The sequence shown here is derived from an EMBL/GenBank/DDBJ whole genome shotgun (WGS) entry which is preliminary data.</text>
</comment>
<accession>A0ABW4FAD6</accession>
<dbReference type="EMBL" id="JBHUCO010000082">
    <property type="protein sequence ID" value="MFD1524374.1"/>
    <property type="molecule type" value="Genomic_DNA"/>
</dbReference>
<dbReference type="Pfam" id="PF20815">
    <property type="entry name" value="GIY_YIG_2"/>
    <property type="match status" value="1"/>
</dbReference>
<dbReference type="InterPro" id="IPR049311">
    <property type="entry name" value="GIY_YIG_cat"/>
</dbReference>
<proteinExistence type="predicted"/>
<keyword evidence="3" id="KW-1185">Reference proteome</keyword>
<protein>
    <submittedName>
        <fullName evidence="2">GIY-YIG nuclease family protein</fullName>
    </submittedName>
</protein>
<evidence type="ECO:0000313" key="3">
    <source>
        <dbReference type="Proteomes" id="UP001597114"/>
    </source>
</evidence>
<feature type="domain" description="GIY-YIG catalytic" evidence="1">
    <location>
        <begin position="4"/>
        <end position="79"/>
    </location>
</feature>
<organism evidence="2 3">
    <name type="scientific">Pseudonocardia yunnanensis</name>
    <dbReference type="NCBI Taxonomy" id="58107"/>
    <lineage>
        <taxon>Bacteria</taxon>
        <taxon>Bacillati</taxon>
        <taxon>Actinomycetota</taxon>
        <taxon>Actinomycetes</taxon>
        <taxon>Pseudonocardiales</taxon>
        <taxon>Pseudonocardiaceae</taxon>
        <taxon>Pseudonocardia</taxon>
    </lineage>
</organism>
<evidence type="ECO:0000259" key="1">
    <source>
        <dbReference type="Pfam" id="PF20815"/>
    </source>
</evidence>
<sequence length="85" mass="9778">MPDTRLLYVGLAKLRSRLGSNHLREAVARRSIARWPVSCKTNTGTRLAGRIASYLVDEDETRLPTWMSENLRVSWCEHPRLLDVD</sequence>